<name>A0A9P8GMI6_AURME</name>
<dbReference type="PROSITE" id="PS50082">
    <property type="entry name" value="WD_REPEATS_2"/>
    <property type="match status" value="1"/>
</dbReference>
<dbReference type="InterPro" id="IPR001680">
    <property type="entry name" value="WD40_rpt"/>
</dbReference>
<keyword evidence="1 3" id="KW-0853">WD repeat</keyword>
<dbReference type="PROSITE" id="PS00678">
    <property type="entry name" value="WD_REPEATS_1"/>
    <property type="match status" value="1"/>
</dbReference>
<dbReference type="InterPro" id="IPR015943">
    <property type="entry name" value="WD40/YVTN_repeat-like_dom_sf"/>
</dbReference>
<comment type="caution">
    <text evidence="4">The sequence shown here is derived from an EMBL/GenBank/DDBJ whole genome shotgun (WGS) entry which is preliminary data.</text>
</comment>
<sequence>MQIDLDSFTVQVDDAVHRYIKVKTAWMELSRFPVDDQARICKLLLTKSESTFLWVAFVCQEVRNLPASEVIRVVSAMPEGLHRLYEKNMQLLDEACHDSNEFAIDYRKLVWTLYNLSGSPHLLELAVLAGLSTEKASDESYLIRVIRECNTFIVLTDSDAVRLVHKSAEDYLRKLQSKKSPLTKSPTPVALARRCIQILQRSLHRNLTDLRELDSEAQAASLELQTRFSSMAGYSCVHWIEHIIKAGVPFPDTVDNFLRQYLCRWLEAISILGRYRLGLNQLVQLDFALKAISKDQDITLLSALPFTGNVTRAELHEFVRNARDFATTSSNVIERWPLQVYSSALIFFASESDLDEVLVAERPGWIVRCLRSEHRAWHPKPSVTLEHGHTDTPDIALSRGGEHLVTSSLDCIRVWQLGVPGHFIELPRTISQANQDYDDELRLVIEGDEVRATWPDNRVRDRFITCWATWNIHTGKLVGEGNSAIIKYNSQELDVSDPSIALEDAAVLWFPTFDNAPKFSFSSDRKLFATVDERAEAIRIWSTSNGEALSAVDIESSVDIRVWKIASLRFCCGDRLIVYQAYNFEITILVVCDIKTSKVMAKINDLDPKHRSAWPWVVDENGDYIAYDTGYSVDILEIATNRVVQSITAQHSSCFDGLALSTEPLSVAAVTDDGTIRIWDVDFENRLHFERESAGADDDSIEYLERERELGASKRYGPVRTNCWLPSSDNTKLIFFYALGSDEPPKHQDLGSPLAYAFSPDNRMFTICLSQDSLAPDLVIDGYLGPNMHRNRDTAIRWHFDTCLTTEPRFFGRFFGLRLAILNFAETSSHESPS</sequence>
<dbReference type="Proteomes" id="UP000767238">
    <property type="component" value="Unassembled WGS sequence"/>
</dbReference>
<evidence type="ECO:0000313" key="5">
    <source>
        <dbReference type="Proteomes" id="UP000767238"/>
    </source>
</evidence>
<evidence type="ECO:0000256" key="1">
    <source>
        <dbReference type="ARBA" id="ARBA00022574"/>
    </source>
</evidence>
<dbReference type="SMART" id="SM00320">
    <property type="entry name" value="WD40"/>
    <property type="match status" value="2"/>
</dbReference>
<dbReference type="SUPFAM" id="SSF82171">
    <property type="entry name" value="DPP6 N-terminal domain-like"/>
    <property type="match status" value="1"/>
</dbReference>
<evidence type="ECO:0000256" key="2">
    <source>
        <dbReference type="ARBA" id="ARBA00022737"/>
    </source>
</evidence>
<reference evidence="4" key="2">
    <citation type="submission" date="2021-08" db="EMBL/GenBank/DDBJ databases">
        <authorList>
            <person name="Gostincar C."/>
            <person name="Sun X."/>
            <person name="Song Z."/>
            <person name="Gunde-Cimerman N."/>
        </authorList>
    </citation>
    <scope>NUCLEOTIDE SEQUENCE</scope>
    <source>
        <strain evidence="4">EXF-8016</strain>
    </source>
</reference>
<feature type="non-terminal residue" evidence="4">
    <location>
        <position position="834"/>
    </location>
</feature>
<proteinExistence type="predicted"/>
<dbReference type="EMBL" id="JAHFYH010000012">
    <property type="protein sequence ID" value="KAH0226461.1"/>
    <property type="molecule type" value="Genomic_DNA"/>
</dbReference>
<dbReference type="AlphaFoldDB" id="A0A9P8GMI6"/>
<feature type="repeat" description="WD" evidence="3">
    <location>
        <begin position="648"/>
        <end position="689"/>
    </location>
</feature>
<dbReference type="PANTHER" id="PTHR10039">
    <property type="entry name" value="AMELOGENIN"/>
    <property type="match status" value="1"/>
</dbReference>
<evidence type="ECO:0000313" key="4">
    <source>
        <dbReference type="EMBL" id="KAH0226461.1"/>
    </source>
</evidence>
<keyword evidence="2" id="KW-0677">Repeat</keyword>
<protein>
    <submittedName>
        <fullName evidence="4">Uncharacterized protein</fullName>
    </submittedName>
</protein>
<dbReference type="InterPro" id="IPR019775">
    <property type="entry name" value="WD40_repeat_CS"/>
</dbReference>
<dbReference type="Gene3D" id="2.130.10.10">
    <property type="entry name" value="YVTN repeat-like/Quinoprotein amine dehydrogenase"/>
    <property type="match status" value="1"/>
</dbReference>
<gene>
    <name evidence="4" type="ORF">KCV03_g2680</name>
</gene>
<organism evidence="4 5">
    <name type="scientific">Aureobasidium melanogenum</name>
    <name type="common">Aureobasidium pullulans var. melanogenum</name>
    <dbReference type="NCBI Taxonomy" id="46634"/>
    <lineage>
        <taxon>Eukaryota</taxon>
        <taxon>Fungi</taxon>
        <taxon>Dikarya</taxon>
        <taxon>Ascomycota</taxon>
        <taxon>Pezizomycotina</taxon>
        <taxon>Dothideomycetes</taxon>
        <taxon>Dothideomycetidae</taxon>
        <taxon>Dothideales</taxon>
        <taxon>Saccotheciaceae</taxon>
        <taxon>Aureobasidium</taxon>
    </lineage>
</organism>
<dbReference type="OrthoDB" id="3943459at2759"/>
<reference evidence="4" key="1">
    <citation type="journal article" date="2021" name="J Fungi (Basel)">
        <title>Virulence traits and population genomics of the black yeast Aureobasidium melanogenum.</title>
        <authorList>
            <person name="Cernosa A."/>
            <person name="Sun X."/>
            <person name="Gostincar C."/>
            <person name="Fang C."/>
            <person name="Gunde-Cimerman N."/>
            <person name="Song Z."/>
        </authorList>
    </citation>
    <scope>NUCLEOTIDE SEQUENCE</scope>
    <source>
        <strain evidence="4">EXF-8016</strain>
    </source>
</reference>
<evidence type="ECO:0000256" key="3">
    <source>
        <dbReference type="PROSITE-ProRule" id="PRU00221"/>
    </source>
</evidence>
<accession>A0A9P8GMI6</accession>